<reference evidence="2 3" key="1">
    <citation type="journal article" date="2017" name="Environ. Microbiol.">
        <title>Decay of the glycolytic pathway and adaptation to intranuclear parasitism within Enterocytozoonidae microsporidia.</title>
        <authorList>
            <person name="Wiredu Boakye D."/>
            <person name="Jaroenlak P."/>
            <person name="Prachumwat A."/>
            <person name="Williams T.A."/>
            <person name="Bateman K.S."/>
            <person name="Itsathitphaisarn O."/>
            <person name="Sritunyalucksana K."/>
            <person name="Paszkiewicz K.H."/>
            <person name="Moore K.A."/>
            <person name="Stentiford G.D."/>
            <person name="Williams B.A."/>
        </authorList>
    </citation>
    <scope>NUCLEOTIDE SEQUENCE [LARGE SCALE GENOMIC DNA]</scope>
    <source>
        <strain evidence="2 3">GB1</strain>
    </source>
</reference>
<keyword evidence="3" id="KW-1185">Reference proteome</keyword>
<dbReference type="Proteomes" id="UP000192639">
    <property type="component" value="Unassembled WGS sequence"/>
</dbReference>
<dbReference type="Gene3D" id="1.10.287.1490">
    <property type="match status" value="1"/>
</dbReference>
<evidence type="ECO:0000313" key="2">
    <source>
        <dbReference type="EMBL" id="ORD94824.1"/>
    </source>
</evidence>
<comment type="caution">
    <text evidence="2">The sequence shown here is derived from an EMBL/GenBank/DDBJ whole genome shotgun (WGS) entry which is preliminary data.</text>
</comment>
<dbReference type="VEuPathDB" id="MicrosporidiaDB:ECANGB1_2220"/>
<accession>A0A1Y1S8M3</accession>
<name>A0A1Y1S8M3_9MICR</name>
<dbReference type="EMBL" id="LWDP01000008">
    <property type="protein sequence ID" value="ORD94824.1"/>
    <property type="molecule type" value="Genomic_DNA"/>
</dbReference>
<proteinExistence type="predicted"/>
<evidence type="ECO:0000256" key="1">
    <source>
        <dbReference type="SAM" id="MobiDB-lite"/>
    </source>
</evidence>
<evidence type="ECO:0000313" key="3">
    <source>
        <dbReference type="Proteomes" id="UP000192639"/>
    </source>
</evidence>
<dbReference type="AlphaFoldDB" id="A0A1Y1S8M3"/>
<protein>
    <submittedName>
        <fullName evidence="2">Uncharacterized protein</fullName>
    </submittedName>
</protein>
<sequence length="655" mass="77129">MQSIEKLSKLIREVEDLLEQRQSQEKTALSGENKVEIVADLVNSFYRWFVAEKKRQEERFLECKKSLWNSIVQLEKNSLKEGKEKEATIKRFKDEVKELQESVDELTRDLEENNTDFETLRELVDNVTSENEAIKRENEQIKAKNSKLEGEIGGIEEKVVNLKQLLKEGSKKNLDEIMIKMKERDKEKEELTEEVKMIKEALGCMEEKADELEQLLEEAQGHAYEMEKENKKITQENSDNKNKAEKLIEENEKIGSVVKHLEEKLERVKKQINSKEVENKELSKANKELIKTKDELIDKQKASITNDEKTEALIESYRNQIARLKTSQEIRENESSQEICSLKENLTKKQGEIVALKEKELRNNFNTKLGELEKRLNENKKSIQEKDLEISEQKKLIESKRAENHRHNKVTNAYKQEIERLKDEMEKMRRSTVAPLEKEKGEQMREIDNLNEQIVRLVKELERLKNESVEIRNKSLDNLSNLQKLAKEKEDELNEKILRLEKETHEVEQYQKKTATYQKQVEDLRRENRALHAANRQNSLMSRETETDEQTSTSTKNMKYAHLFKNEEIFPADVTIYQETLSKIQQSLNDGTLECDHRFMRMIDKTIKRLEIYDDPALCKLAVQFTLCRRYVEDVIHAKELLAEMEQGNQSNLPE</sequence>
<feature type="region of interest" description="Disordered" evidence="1">
    <location>
        <begin position="534"/>
        <end position="554"/>
    </location>
</feature>
<feature type="region of interest" description="Disordered" evidence="1">
    <location>
        <begin position="227"/>
        <end position="247"/>
    </location>
</feature>
<gene>
    <name evidence="2" type="ORF">ECANGB1_2220</name>
</gene>
<organism evidence="2 3">
    <name type="scientific">Enterospora canceri</name>
    <dbReference type="NCBI Taxonomy" id="1081671"/>
    <lineage>
        <taxon>Eukaryota</taxon>
        <taxon>Fungi</taxon>
        <taxon>Fungi incertae sedis</taxon>
        <taxon>Microsporidia</taxon>
        <taxon>Enterocytozoonidae</taxon>
        <taxon>Enterospora</taxon>
    </lineage>
</organism>
<dbReference type="OrthoDB" id="2404674at2759"/>